<gene>
    <name evidence="1" type="ORF">HNR15_001254</name>
</gene>
<comment type="caution">
    <text evidence="1">The sequence shown here is derived from an EMBL/GenBank/DDBJ whole genome shotgun (WGS) entry which is preliminary data.</text>
</comment>
<dbReference type="AlphaFoldDB" id="A0A853DHI2"/>
<reference evidence="1 2" key="1">
    <citation type="submission" date="2020-07" db="EMBL/GenBank/DDBJ databases">
        <title>Sequencing the genomes of 1000 actinobacteria strains.</title>
        <authorList>
            <person name="Klenk H.-P."/>
        </authorList>
    </citation>
    <scope>NUCLEOTIDE SEQUENCE [LARGE SCALE GENOMIC DNA]</scope>
    <source>
        <strain evidence="1 2">DSM 29531</strain>
    </source>
</reference>
<evidence type="ECO:0000313" key="2">
    <source>
        <dbReference type="Proteomes" id="UP000571817"/>
    </source>
</evidence>
<protein>
    <submittedName>
        <fullName evidence="1">Uncharacterized protein</fullName>
    </submittedName>
</protein>
<sequence>MSPLDAWPIASRDERGGRYQDEQELLVSICDI</sequence>
<keyword evidence="2" id="KW-1185">Reference proteome</keyword>
<accession>A0A853DHI2</accession>
<organism evidence="1 2">
    <name type="scientific">Allobranchiibius huperziae</name>
    <dbReference type="NCBI Taxonomy" id="1874116"/>
    <lineage>
        <taxon>Bacteria</taxon>
        <taxon>Bacillati</taxon>
        <taxon>Actinomycetota</taxon>
        <taxon>Actinomycetes</taxon>
        <taxon>Micrococcales</taxon>
        <taxon>Dermacoccaceae</taxon>
        <taxon>Allobranchiibius</taxon>
    </lineage>
</organism>
<name>A0A853DHI2_9MICO</name>
<dbReference type="EMBL" id="JACCFW010000001">
    <property type="protein sequence ID" value="NYJ74291.1"/>
    <property type="molecule type" value="Genomic_DNA"/>
</dbReference>
<evidence type="ECO:0000313" key="1">
    <source>
        <dbReference type="EMBL" id="NYJ74291.1"/>
    </source>
</evidence>
<proteinExistence type="predicted"/>
<dbReference type="Proteomes" id="UP000571817">
    <property type="component" value="Unassembled WGS sequence"/>
</dbReference>